<evidence type="ECO:0000313" key="2">
    <source>
        <dbReference type="EMBL" id="MFB9062891.1"/>
    </source>
</evidence>
<sequence>MFSTNTVVDLVKLYKTYFANSPYFITDKDSLQPTTEETGYSITTENTRPKGSIDYSSKNIPFNKIGAYGQAIWFPVTLKTTTIDNNGNAVFVEIEIEACTVGVNLMKEIVRTPVSERKGKVKECFAIDDYKFTIKGFLIGKNKMVPEDQITTLKQIFESTSPVELHGGYPEIFLDDSCQVAVSTLDFPEVQGKAVWIRPFSMTLETDYILDLII</sequence>
<protein>
    <submittedName>
        <fullName evidence="2">DUF6046 domain-containing protein</fullName>
    </submittedName>
</protein>
<proteinExistence type="predicted"/>
<dbReference type="RefSeq" id="WP_290259680.1">
    <property type="nucleotide sequence ID" value="NZ_JAUFQQ010000003.1"/>
</dbReference>
<accession>A0ABV5FH77</accession>
<dbReference type="InterPro" id="IPR046109">
    <property type="entry name" value="DUF6046"/>
</dbReference>
<dbReference type="Proteomes" id="UP001589589">
    <property type="component" value="Unassembled WGS sequence"/>
</dbReference>
<dbReference type="Pfam" id="PF19512">
    <property type="entry name" value="DUF6046"/>
    <property type="match status" value="1"/>
</dbReference>
<dbReference type="EMBL" id="JBHMEX010000011">
    <property type="protein sequence ID" value="MFB9062891.1"/>
    <property type="molecule type" value="Genomic_DNA"/>
</dbReference>
<comment type="caution">
    <text evidence="2">The sequence shown here is derived from an EMBL/GenBank/DDBJ whole genome shotgun (WGS) entry which is preliminary data.</text>
</comment>
<gene>
    <name evidence="2" type="ORF">ACFFUQ_02590</name>
</gene>
<keyword evidence="3" id="KW-1185">Reference proteome</keyword>
<reference evidence="2 3" key="1">
    <citation type="submission" date="2024-09" db="EMBL/GenBank/DDBJ databases">
        <authorList>
            <person name="Sun Q."/>
            <person name="Mori K."/>
        </authorList>
    </citation>
    <scope>NUCLEOTIDE SEQUENCE [LARGE SCALE GENOMIC DNA]</scope>
    <source>
        <strain evidence="2 3">CECT 7908</strain>
    </source>
</reference>
<evidence type="ECO:0000313" key="3">
    <source>
        <dbReference type="Proteomes" id="UP001589589"/>
    </source>
</evidence>
<name>A0ABV5FH77_9FLAO</name>
<evidence type="ECO:0000259" key="1">
    <source>
        <dbReference type="Pfam" id="PF19512"/>
    </source>
</evidence>
<feature type="domain" description="DUF6046" evidence="1">
    <location>
        <begin position="99"/>
        <end position="213"/>
    </location>
</feature>
<organism evidence="2 3">
    <name type="scientific">Flavobacterium branchiarum</name>
    <dbReference type="NCBI Taxonomy" id="1114870"/>
    <lineage>
        <taxon>Bacteria</taxon>
        <taxon>Pseudomonadati</taxon>
        <taxon>Bacteroidota</taxon>
        <taxon>Flavobacteriia</taxon>
        <taxon>Flavobacteriales</taxon>
        <taxon>Flavobacteriaceae</taxon>
        <taxon>Flavobacterium</taxon>
    </lineage>
</organism>